<dbReference type="GO" id="GO:0003924">
    <property type="term" value="F:GTPase activity"/>
    <property type="evidence" value="ECO:0007669"/>
    <property type="project" value="UniProtKB-UniRule"/>
</dbReference>
<keyword evidence="7" id="KW-1005">Bacterial flagellum biogenesis</keyword>
<evidence type="ECO:0000259" key="15">
    <source>
        <dbReference type="SMART" id="SM00382"/>
    </source>
</evidence>
<keyword evidence="5" id="KW-1003">Cell membrane</keyword>
<dbReference type="GO" id="GO:0005047">
    <property type="term" value="F:signal recognition particle binding"/>
    <property type="evidence" value="ECO:0007669"/>
    <property type="project" value="TreeGrafter"/>
</dbReference>
<dbReference type="SUPFAM" id="SSF52540">
    <property type="entry name" value="P-loop containing nucleoside triphosphate hydrolases"/>
    <property type="match status" value="1"/>
</dbReference>
<evidence type="ECO:0000256" key="3">
    <source>
        <dbReference type="ARBA" id="ARBA00014919"/>
    </source>
</evidence>
<name>A0A5J6LAB8_9GAMM</name>
<keyword evidence="6" id="KW-0547">Nucleotide-binding</keyword>
<dbReference type="Gene3D" id="3.40.50.300">
    <property type="entry name" value="P-loop containing nucleotide triphosphate hydrolases"/>
    <property type="match status" value="1"/>
</dbReference>
<evidence type="ECO:0000256" key="11">
    <source>
        <dbReference type="ARBA" id="ARBA00023225"/>
    </source>
</evidence>
<evidence type="ECO:0000313" key="17">
    <source>
        <dbReference type="EMBL" id="QEW05473.1"/>
    </source>
</evidence>
<keyword evidence="8" id="KW-0653">Protein transport</keyword>
<feature type="region of interest" description="Disordered" evidence="14">
    <location>
        <begin position="94"/>
        <end position="114"/>
    </location>
</feature>
<dbReference type="KEGG" id="nik:F5I99_02605"/>
<dbReference type="Pfam" id="PF00448">
    <property type="entry name" value="SRP54"/>
    <property type="match status" value="1"/>
</dbReference>
<dbReference type="EMBL" id="CP044222">
    <property type="protein sequence ID" value="QEW05473.1"/>
    <property type="molecule type" value="Genomic_DNA"/>
</dbReference>
<keyword evidence="11" id="KW-1006">Bacterial flagellum protein export</keyword>
<dbReference type="NCBIfam" id="TIGR03499">
    <property type="entry name" value="FlhF"/>
    <property type="match status" value="1"/>
</dbReference>
<keyword evidence="17" id="KW-0282">Flagellum</keyword>
<keyword evidence="9" id="KW-0342">GTP-binding</keyword>
<sequence length="479" mass="52828">MKVKRIFAPDMRQAMRRVRDEIGADAVIISNHRVAGGVEVVAAREEDYELAQAELRRNQQRNQPKSRPMVAAPTDPTDDALASELRRAQVRISEARRRAEQPEPQVNQTINRQIDAEEDEDLRFILQSLKTRQEEQARKEVSHERNPEPDNLWGSATTSSAPSHADEEPNQLVKSMQQEIQQLRSMMEQQLSQGQHSLAAPSAVPERAKDTPLQARLHSLGLGEGLIRQLTASIEPDLSAEMAWKNTLSRLADSVPVIGEEYIARGGMIAFVGATGVGKTTTIGKLAARYVLQHGSSGLALVTTDCYRIAAHEQLKTFGRILDVPVRVVDENHNLDEVLLSLRGKRLVLIDTAGMNAGDAEGVQQKQMLASVSVRLKKLLVLSCSSQRQLLERAWANYQELELNACVLTKLDESGSIGDALTLAVERQLPVAYVTDGQKIPDDLIVAQRQDLVSRAVLAAQYTGSETGSESDSQMFRAG</sequence>
<feature type="region of interest" description="Disordered" evidence="14">
    <location>
        <begin position="133"/>
        <end position="173"/>
    </location>
</feature>
<evidence type="ECO:0000256" key="5">
    <source>
        <dbReference type="ARBA" id="ARBA00022475"/>
    </source>
</evidence>
<dbReference type="PANTHER" id="PTHR43134">
    <property type="entry name" value="SIGNAL RECOGNITION PARTICLE RECEPTOR SUBUNIT ALPHA"/>
    <property type="match status" value="1"/>
</dbReference>
<keyword evidence="10" id="KW-0472">Membrane</keyword>
<evidence type="ECO:0000256" key="12">
    <source>
        <dbReference type="ARBA" id="ARBA00025337"/>
    </source>
</evidence>
<evidence type="ECO:0000259" key="16">
    <source>
        <dbReference type="SMART" id="SM00962"/>
    </source>
</evidence>
<dbReference type="CDD" id="cd17873">
    <property type="entry name" value="FlhF"/>
    <property type="match status" value="1"/>
</dbReference>
<dbReference type="RefSeq" id="WP_151053518.1">
    <property type="nucleotide sequence ID" value="NZ_CP044222.1"/>
</dbReference>
<dbReference type="GO" id="GO:0015031">
    <property type="term" value="P:protein transport"/>
    <property type="evidence" value="ECO:0007669"/>
    <property type="project" value="UniProtKB-KW"/>
</dbReference>
<evidence type="ECO:0000256" key="14">
    <source>
        <dbReference type="SAM" id="MobiDB-lite"/>
    </source>
</evidence>
<evidence type="ECO:0000256" key="2">
    <source>
        <dbReference type="ARBA" id="ARBA00008531"/>
    </source>
</evidence>
<keyword evidence="18" id="KW-1185">Reference proteome</keyword>
<comment type="subcellular location">
    <subcellularLocation>
        <location evidence="1">Cell membrane</location>
        <topology evidence="1">Peripheral membrane protein</topology>
        <orientation evidence="1">Cytoplasmic side</orientation>
    </subcellularLocation>
</comment>
<organism evidence="17 18">
    <name type="scientific">Nitrincola iocasae</name>
    <dbReference type="NCBI Taxonomy" id="2614693"/>
    <lineage>
        <taxon>Bacteria</taxon>
        <taxon>Pseudomonadati</taxon>
        <taxon>Pseudomonadota</taxon>
        <taxon>Gammaproteobacteria</taxon>
        <taxon>Oceanospirillales</taxon>
        <taxon>Oceanospirillaceae</taxon>
        <taxon>Nitrincola</taxon>
    </lineage>
</organism>
<comment type="similarity">
    <text evidence="2">Belongs to the GTP-binding SRP family.</text>
</comment>
<dbReference type="GO" id="GO:0005886">
    <property type="term" value="C:plasma membrane"/>
    <property type="evidence" value="ECO:0007669"/>
    <property type="project" value="UniProtKB-SubCell"/>
</dbReference>
<evidence type="ECO:0000313" key="18">
    <source>
        <dbReference type="Proteomes" id="UP000325606"/>
    </source>
</evidence>
<evidence type="ECO:0000256" key="6">
    <source>
        <dbReference type="ARBA" id="ARBA00022741"/>
    </source>
</evidence>
<dbReference type="Proteomes" id="UP000325606">
    <property type="component" value="Chromosome"/>
</dbReference>
<dbReference type="InterPro" id="IPR000897">
    <property type="entry name" value="SRP54_GTPase_dom"/>
</dbReference>
<accession>A0A5J6LAB8</accession>
<keyword evidence="4" id="KW-0813">Transport</keyword>
<dbReference type="AlphaFoldDB" id="A0A5J6LAB8"/>
<dbReference type="GO" id="GO:0044781">
    <property type="term" value="P:bacterial-type flagellum organization"/>
    <property type="evidence" value="ECO:0007669"/>
    <property type="project" value="UniProtKB-UniRule"/>
</dbReference>
<keyword evidence="17" id="KW-0966">Cell projection</keyword>
<dbReference type="GO" id="GO:0006614">
    <property type="term" value="P:SRP-dependent cotranslational protein targeting to membrane"/>
    <property type="evidence" value="ECO:0007669"/>
    <property type="project" value="UniProtKB-UniRule"/>
</dbReference>
<feature type="compositionally biased region" description="Basic and acidic residues" evidence="14">
    <location>
        <begin position="133"/>
        <end position="148"/>
    </location>
</feature>
<evidence type="ECO:0000256" key="10">
    <source>
        <dbReference type="ARBA" id="ARBA00023136"/>
    </source>
</evidence>
<evidence type="ECO:0000256" key="9">
    <source>
        <dbReference type="ARBA" id="ARBA00023134"/>
    </source>
</evidence>
<dbReference type="SMART" id="SM00962">
    <property type="entry name" value="SRP54"/>
    <property type="match status" value="1"/>
</dbReference>
<feature type="domain" description="SRP54-type proteins GTP-binding" evidence="16">
    <location>
        <begin position="266"/>
        <end position="458"/>
    </location>
</feature>
<proteinExistence type="inferred from homology"/>
<dbReference type="InterPro" id="IPR003593">
    <property type="entry name" value="AAA+_ATPase"/>
</dbReference>
<reference evidence="17 18" key="1">
    <citation type="submission" date="2019-09" db="EMBL/GenBank/DDBJ databases">
        <title>Nitrincola iocasae sp. nov., a bacterium isolated from the sediment collected at a cold seep field in South China Sea.</title>
        <authorList>
            <person name="Zhang H."/>
            <person name="Wang H."/>
            <person name="Li C."/>
        </authorList>
    </citation>
    <scope>NUCLEOTIDE SEQUENCE [LARGE SCALE GENOMIC DNA]</scope>
    <source>
        <strain evidence="17 18">KXZD1103</strain>
    </source>
</reference>
<dbReference type="SMART" id="SM00382">
    <property type="entry name" value="AAA"/>
    <property type="match status" value="1"/>
</dbReference>
<evidence type="ECO:0000256" key="4">
    <source>
        <dbReference type="ARBA" id="ARBA00022448"/>
    </source>
</evidence>
<dbReference type="FunFam" id="3.40.50.300:FF:000695">
    <property type="entry name" value="Flagellar biosynthesis regulator FlhF"/>
    <property type="match status" value="1"/>
</dbReference>
<dbReference type="InterPro" id="IPR020006">
    <property type="entry name" value="FlhF"/>
</dbReference>
<evidence type="ECO:0000256" key="1">
    <source>
        <dbReference type="ARBA" id="ARBA00004413"/>
    </source>
</evidence>
<dbReference type="InterPro" id="IPR047040">
    <property type="entry name" value="FlhF__GTPase_dom"/>
</dbReference>
<evidence type="ECO:0000256" key="13">
    <source>
        <dbReference type="NCBIfam" id="TIGR03499"/>
    </source>
</evidence>
<keyword evidence="17" id="KW-0969">Cilium</keyword>
<feature type="domain" description="AAA+ ATPase" evidence="15">
    <location>
        <begin position="265"/>
        <end position="435"/>
    </location>
</feature>
<evidence type="ECO:0000256" key="7">
    <source>
        <dbReference type="ARBA" id="ARBA00022795"/>
    </source>
</evidence>
<gene>
    <name evidence="17" type="primary">flhF</name>
    <name evidence="17" type="ORF">F5I99_02605</name>
</gene>
<dbReference type="PANTHER" id="PTHR43134:SF3">
    <property type="entry name" value="FLAGELLAR BIOSYNTHESIS PROTEIN FLHF"/>
    <property type="match status" value="1"/>
</dbReference>
<dbReference type="InterPro" id="IPR027417">
    <property type="entry name" value="P-loop_NTPase"/>
</dbReference>
<comment type="function">
    <text evidence="12">Necessary for flagellar biosynthesis. May be involved in translocation of the flagellum.</text>
</comment>
<feature type="region of interest" description="Disordered" evidence="14">
    <location>
        <begin position="55"/>
        <end position="79"/>
    </location>
</feature>
<protein>
    <recommendedName>
        <fullName evidence="3 13">Flagellar biosynthesis protein FlhF</fullName>
    </recommendedName>
</protein>
<dbReference type="GO" id="GO:0005525">
    <property type="term" value="F:GTP binding"/>
    <property type="evidence" value="ECO:0007669"/>
    <property type="project" value="UniProtKB-UniRule"/>
</dbReference>
<evidence type="ECO:0000256" key="8">
    <source>
        <dbReference type="ARBA" id="ARBA00022927"/>
    </source>
</evidence>